<comment type="caution">
    <text evidence="1">The sequence shown here is derived from an EMBL/GenBank/DDBJ whole genome shotgun (WGS) entry which is preliminary data.</text>
</comment>
<reference evidence="1 2" key="1">
    <citation type="submission" date="2018-06" db="EMBL/GenBank/DDBJ databases">
        <title>Genomic Encyclopedia of Archaeal and Bacterial Type Strains, Phase II (KMG-II): from individual species to whole genera.</title>
        <authorList>
            <person name="Goeker M."/>
        </authorList>
    </citation>
    <scope>NUCLEOTIDE SEQUENCE [LARGE SCALE GENOMIC DNA]</scope>
    <source>
        <strain evidence="1 2">ATCC BAA-1881</strain>
    </source>
</reference>
<dbReference type="EMBL" id="QKUF01000050">
    <property type="protein sequence ID" value="PZW19234.1"/>
    <property type="molecule type" value="Genomic_DNA"/>
</dbReference>
<sequence length="115" mass="12990">MPNKYKSKDNGYIPFDRDCLKTTVAIRAIWLLWRRGRWAELGYLGLTSEDIKEFVSFDLERVTGEGGRLRGDRQARALVAYVAPATRERLLSAAHTLNRAYVGLYLAEVADVQAG</sequence>
<dbReference type="Proteomes" id="UP000248806">
    <property type="component" value="Unassembled WGS sequence"/>
</dbReference>
<accession>A0A326U249</accession>
<gene>
    <name evidence="1" type="ORF">EI42_06172</name>
</gene>
<dbReference type="RefSeq" id="WP_111326495.1">
    <property type="nucleotide sequence ID" value="NZ_BIFX01000001.1"/>
</dbReference>
<dbReference type="AlphaFoldDB" id="A0A326U249"/>
<proteinExistence type="predicted"/>
<name>A0A326U249_THEHA</name>
<organism evidence="1 2">
    <name type="scientific">Thermosporothrix hazakensis</name>
    <dbReference type="NCBI Taxonomy" id="644383"/>
    <lineage>
        <taxon>Bacteria</taxon>
        <taxon>Bacillati</taxon>
        <taxon>Chloroflexota</taxon>
        <taxon>Ktedonobacteria</taxon>
        <taxon>Ktedonobacterales</taxon>
        <taxon>Thermosporotrichaceae</taxon>
        <taxon>Thermosporothrix</taxon>
    </lineage>
</organism>
<keyword evidence="2" id="KW-1185">Reference proteome</keyword>
<evidence type="ECO:0000313" key="1">
    <source>
        <dbReference type="EMBL" id="PZW19234.1"/>
    </source>
</evidence>
<protein>
    <submittedName>
        <fullName evidence="1">Uncharacterized protein</fullName>
    </submittedName>
</protein>
<evidence type="ECO:0000313" key="2">
    <source>
        <dbReference type="Proteomes" id="UP000248806"/>
    </source>
</evidence>